<name>A0A1T5G063_9SPHN</name>
<dbReference type="SUPFAM" id="SSF51735">
    <property type="entry name" value="NAD(P)-binding Rossmann-fold domains"/>
    <property type="match status" value="1"/>
</dbReference>
<comment type="similarity">
    <text evidence="1 4">Belongs to the short-chain dehydrogenases/reductases (SDR) family.</text>
</comment>
<dbReference type="CDD" id="cd05233">
    <property type="entry name" value="SDR_c"/>
    <property type="match status" value="1"/>
</dbReference>
<dbReference type="EMBL" id="FUYP01000051">
    <property type="protein sequence ID" value="SKC01826.1"/>
    <property type="molecule type" value="Genomic_DNA"/>
</dbReference>
<organism evidence="5 6">
    <name type="scientific">Sphingopyxis flava</name>
    <dbReference type="NCBI Taxonomy" id="1507287"/>
    <lineage>
        <taxon>Bacteria</taxon>
        <taxon>Pseudomonadati</taxon>
        <taxon>Pseudomonadota</taxon>
        <taxon>Alphaproteobacteria</taxon>
        <taxon>Sphingomonadales</taxon>
        <taxon>Sphingomonadaceae</taxon>
        <taxon>Sphingopyxis</taxon>
    </lineage>
</organism>
<dbReference type="InterPro" id="IPR020904">
    <property type="entry name" value="Sc_DH/Rdtase_CS"/>
</dbReference>
<dbReference type="PANTHER" id="PTHR43391:SF14">
    <property type="entry name" value="DEHYDROGENASE_REDUCTASE SDR FAMILY PROTEIN 7-LIKE"/>
    <property type="match status" value="1"/>
</dbReference>
<keyword evidence="3" id="KW-0560">Oxidoreductase</keyword>
<protein>
    <submittedName>
        <fullName evidence="5">NADP-dependent 3-hydroxy acid dehydrogenase YdfG</fullName>
    </submittedName>
</protein>
<dbReference type="FunFam" id="3.40.50.720:FF:000084">
    <property type="entry name" value="Short-chain dehydrogenase reductase"/>
    <property type="match status" value="1"/>
</dbReference>
<dbReference type="InterPro" id="IPR002347">
    <property type="entry name" value="SDR_fam"/>
</dbReference>
<dbReference type="OrthoDB" id="7191281at2"/>
<dbReference type="PROSITE" id="PS00061">
    <property type="entry name" value="ADH_SHORT"/>
    <property type="match status" value="1"/>
</dbReference>
<evidence type="ECO:0000256" key="2">
    <source>
        <dbReference type="ARBA" id="ARBA00022857"/>
    </source>
</evidence>
<accession>A0A1T5G063</accession>
<evidence type="ECO:0000256" key="1">
    <source>
        <dbReference type="ARBA" id="ARBA00006484"/>
    </source>
</evidence>
<evidence type="ECO:0000256" key="4">
    <source>
        <dbReference type="RuleBase" id="RU000363"/>
    </source>
</evidence>
<gene>
    <name evidence="5" type="ORF">SAMN06295937_105110</name>
</gene>
<dbReference type="AlphaFoldDB" id="A0A1T5G063"/>
<sequence length="257" mass="27245">MKIKAGQVALVTGGASGIGLGMATRFAELGLKLVLADRDEDRLASAAAQFEREGVTVLAVPTDVSDPSGMERLRDLVCERLGTVDILCNNAGVVSPFRPLWTNPLEDWQRVVDVNMWGVIHGIRMFVPAMVEAGRGHVVNTASMAGLGVIPSNGIYNATKHAVVSLSETLRADLDGGGHDIGVTVLCPGLVETDINSDPAIAALIPEGSVFLKPDDVARQVVAAIERNQLYLATNAGSDALIRMRQDRVMQEAGQPL</sequence>
<dbReference type="PANTHER" id="PTHR43391">
    <property type="entry name" value="RETINOL DEHYDROGENASE-RELATED"/>
    <property type="match status" value="1"/>
</dbReference>
<evidence type="ECO:0000313" key="6">
    <source>
        <dbReference type="Proteomes" id="UP000190044"/>
    </source>
</evidence>
<dbReference type="PRINTS" id="PR00080">
    <property type="entry name" value="SDRFAMILY"/>
</dbReference>
<dbReference type="RefSeq" id="WP_079640185.1">
    <property type="nucleotide sequence ID" value="NZ_FUYP01000051.1"/>
</dbReference>
<dbReference type="GO" id="GO:0016491">
    <property type="term" value="F:oxidoreductase activity"/>
    <property type="evidence" value="ECO:0007669"/>
    <property type="project" value="UniProtKB-KW"/>
</dbReference>
<dbReference type="Proteomes" id="UP000190044">
    <property type="component" value="Unassembled WGS sequence"/>
</dbReference>
<dbReference type="Gene3D" id="3.40.50.720">
    <property type="entry name" value="NAD(P)-binding Rossmann-like Domain"/>
    <property type="match status" value="1"/>
</dbReference>
<dbReference type="Pfam" id="PF00106">
    <property type="entry name" value="adh_short"/>
    <property type="match status" value="1"/>
</dbReference>
<keyword evidence="6" id="KW-1185">Reference proteome</keyword>
<evidence type="ECO:0000256" key="3">
    <source>
        <dbReference type="ARBA" id="ARBA00023002"/>
    </source>
</evidence>
<evidence type="ECO:0000313" key="5">
    <source>
        <dbReference type="EMBL" id="SKC01826.1"/>
    </source>
</evidence>
<dbReference type="PRINTS" id="PR00081">
    <property type="entry name" value="GDHRDH"/>
</dbReference>
<keyword evidence="2" id="KW-0521">NADP</keyword>
<dbReference type="InterPro" id="IPR036291">
    <property type="entry name" value="NAD(P)-bd_dom_sf"/>
</dbReference>
<reference evidence="6" key="1">
    <citation type="submission" date="2017-02" db="EMBL/GenBank/DDBJ databases">
        <authorList>
            <person name="Varghese N."/>
            <person name="Submissions S."/>
        </authorList>
    </citation>
    <scope>NUCLEOTIDE SEQUENCE [LARGE SCALE GENOMIC DNA]</scope>
    <source>
        <strain evidence="6">R11H</strain>
    </source>
</reference>
<proteinExistence type="inferred from homology"/>